<evidence type="ECO:0000313" key="2">
    <source>
        <dbReference type="Proteomes" id="UP001057452"/>
    </source>
</evidence>
<protein>
    <submittedName>
        <fullName evidence="1">Uncharacterized protein</fullName>
    </submittedName>
</protein>
<reference evidence="1" key="1">
    <citation type="submission" date="2022-05" db="EMBL/GenBank/DDBJ databases">
        <title>Chromosome-level genome of Chaenocephalus aceratus.</title>
        <authorList>
            <person name="Park H."/>
        </authorList>
    </citation>
    <scope>NUCLEOTIDE SEQUENCE</scope>
    <source>
        <strain evidence="1">KU_202001</strain>
    </source>
</reference>
<keyword evidence="2" id="KW-1185">Reference proteome</keyword>
<organism evidence="1 2">
    <name type="scientific">Chaenocephalus aceratus</name>
    <name type="common">Blackfin icefish</name>
    <name type="synonym">Chaenichthys aceratus</name>
    <dbReference type="NCBI Taxonomy" id="36190"/>
    <lineage>
        <taxon>Eukaryota</taxon>
        <taxon>Metazoa</taxon>
        <taxon>Chordata</taxon>
        <taxon>Craniata</taxon>
        <taxon>Vertebrata</taxon>
        <taxon>Euteleostomi</taxon>
        <taxon>Actinopterygii</taxon>
        <taxon>Neopterygii</taxon>
        <taxon>Teleostei</taxon>
        <taxon>Neoteleostei</taxon>
        <taxon>Acanthomorphata</taxon>
        <taxon>Eupercaria</taxon>
        <taxon>Perciformes</taxon>
        <taxon>Notothenioidei</taxon>
        <taxon>Channichthyidae</taxon>
        <taxon>Chaenocephalus</taxon>
    </lineage>
</organism>
<proteinExistence type="predicted"/>
<dbReference type="Proteomes" id="UP001057452">
    <property type="component" value="Chromosome 20"/>
</dbReference>
<dbReference type="EMBL" id="CM043804">
    <property type="protein sequence ID" value="KAI4806546.1"/>
    <property type="molecule type" value="Genomic_DNA"/>
</dbReference>
<comment type="caution">
    <text evidence="1">The sequence shown here is derived from an EMBL/GenBank/DDBJ whole genome shotgun (WGS) entry which is preliminary data.</text>
</comment>
<evidence type="ECO:0000313" key="1">
    <source>
        <dbReference type="EMBL" id="KAI4806546.1"/>
    </source>
</evidence>
<sequence>MAMASDRMDRGDDCTAAREARAGEPPGPTSRLHNEGERRRNWGPKDAPQGVKMPHDATVKGYKGPSNEEGFEDVARKRQQHISHMAEDEDLPEEDEDFKELKFTQRCPGEGSLSSQGQWLPHLSYSLFNQCLL</sequence>
<gene>
    <name evidence="1" type="ORF">KUCAC02_017365</name>
</gene>
<feature type="non-terminal residue" evidence="1">
    <location>
        <position position="133"/>
    </location>
</feature>
<name>A0ACB9W1Y0_CHAAC</name>
<accession>A0ACB9W1Y0</accession>